<name>A0ABS8T879_DATST</name>
<feature type="non-terminal residue" evidence="1">
    <location>
        <position position="1"/>
    </location>
</feature>
<dbReference type="Proteomes" id="UP000823775">
    <property type="component" value="Unassembled WGS sequence"/>
</dbReference>
<dbReference type="InterPro" id="IPR012340">
    <property type="entry name" value="NA-bd_OB-fold"/>
</dbReference>
<proteinExistence type="predicted"/>
<protein>
    <submittedName>
        <fullName evidence="1">Uncharacterized protein</fullName>
    </submittedName>
</protein>
<sequence length="164" mass="19022">IHIKVKYRSRESTFFLFNDVAEKLLDTSAHKLFNKLSLDNKNVPVQVESVCGKDFVFKLKLNTYNLKKGLENFTVSKIWIPDDKLELQYMQKEEKKVKNFSEGKSIPKPHGMKELSKEKISVDVLLESLEDPEEVHITDGAKSRKRRNLIVDDDKTQISARSRV</sequence>
<evidence type="ECO:0000313" key="2">
    <source>
        <dbReference type="Proteomes" id="UP000823775"/>
    </source>
</evidence>
<reference evidence="1 2" key="1">
    <citation type="journal article" date="2021" name="BMC Genomics">
        <title>Datura genome reveals duplications of psychoactive alkaloid biosynthetic genes and high mutation rate following tissue culture.</title>
        <authorList>
            <person name="Rajewski A."/>
            <person name="Carter-House D."/>
            <person name="Stajich J."/>
            <person name="Litt A."/>
        </authorList>
    </citation>
    <scope>NUCLEOTIDE SEQUENCE [LARGE SCALE GENOMIC DNA]</scope>
    <source>
        <strain evidence="1">AR-01</strain>
    </source>
</reference>
<evidence type="ECO:0000313" key="1">
    <source>
        <dbReference type="EMBL" id="MCD7467041.1"/>
    </source>
</evidence>
<organism evidence="1 2">
    <name type="scientific">Datura stramonium</name>
    <name type="common">Jimsonweed</name>
    <name type="synonym">Common thornapple</name>
    <dbReference type="NCBI Taxonomy" id="4076"/>
    <lineage>
        <taxon>Eukaryota</taxon>
        <taxon>Viridiplantae</taxon>
        <taxon>Streptophyta</taxon>
        <taxon>Embryophyta</taxon>
        <taxon>Tracheophyta</taxon>
        <taxon>Spermatophyta</taxon>
        <taxon>Magnoliopsida</taxon>
        <taxon>eudicotyledons</taxon>
        <taxon>Gunneridae</taxon>
        <taxon>Pentapetalae</taxon>
        <taxon>asterids</taxon>
        <taxon>lamiids</taxon>
        <taxon>Solanales</taxon>
        <taxon>Solanaceae</taxon>
        <taxon>Solanoideae</taxon>
        <taxon>Datureae</taxon>
        <taxon>Datura</taxon>
    </lineage>
</organism>
<keyword evidence="2" id="KW-1185">Reference proteome</keyword>
<comment type="caution">
    <text evidence="1">The sequence shown here is derived from an EMBL/GenBank/DDBJ whole genome shotgun (WGS) entry which is preliminary data.</text>
</comment>
<dbReference type="EMBL" id="JACEIK010001193">
    <property type="protein sequence ID" value="MCD7467041.1"/>
    <property type="molecule type" value="Genomic_DNA"/>
</dbReference>
<gene>
    <name evidence="1" type="ORF">HAX54_004227</name>
</gene>
<dbReference type="SUPFAM" id="SSF50249">
    <property type="entry name" value="Nucleic acid-binding proteins"/>
    <property type="match status" value="1"/>
</dbReference>
<accession>A0ABS8T879</accession>
<dbReference type="Gene3D" id="2.40.50.140">
    <property type="entry name" value="Nucleic acid-binding proteins"/>
    <property type="match status" value="1"/>
</dbReference>